<gene>
    <name evidence="6" type="primary">steA</name>
    <name evidence="6" type="ORF">ACFOUO_15500</name>
</gene>
<dbReference type="Proteomes" id="UP001595843">
    <property type="component" value="Unassembled WGS sequence"/>
</dbReference>
<comment type="caution">
    <text evidence="6">The sequence shown here is derived from an EMBL/GenBank/DDBJ whole genome shotgun (WGS) entry which is preliminary data.</text>
</comment>
<feature type="domain" description="SteA-like C-terminal" evidence="5">
    <location>
        <begin position="340"/>
        <end position="391"/>
    </location>
</feature>
<dbReference type="Pfam" id="PF12555">
    <property type="entry name" value="SteA-like_C"/>
    <property type="match status" value="1"/>
</dbReference>
<reference evidence="7" key="1">
    <citation type="journal article" date="2019" name="Int. J. Syst. Evol. Microbiol.">
        <title>The Global Catalogue of Microorganisms (GCM) 10K type strain sequencing project: providing services to taxonomists for standard genome sequencing and annotation.</title>
        <authorList>
            <consortium name="The Broad Institute Genomics Platform"/>
            <consortium name="The Broad Institute Genome Sequencing Center for Infectious Disease"/>
            <person name="Wu L."/>
            <person name="Ma J."/>
        </authorList>
    </citation>
    <scope>NUCLEOTIDE SEQUENCE [LARGE SCALE GENOMIC DNA]</scope>
    <source>
        <strain evidence="7">IBRC-M 10813</strain>
    </source>
</reference>
<dbReference type="Gene3D" id="3.40.50.10240">
    <property type="entry name" value="Thiamin pyrophosphokinase, catalytic domain"/>
    <property type="match status" value="1"/>
</dbReference>
<evidence type="ECO:0000313" key="7">
    <source>
        <dbReference type="Proteomes" id="UP001595843"/>
    </source>
</evidence>
<dbReference type="SUPFAM" id="SSF63999">
    <property type="entry name" value="Thiamin pyrophosphokinase, catalytic domain"/>
    <property type="match status" value="1"/>
</dbReference>
<protein>
    <submittedName>
        <fullName evidence="6">Cytokinetic ring protein SteA</fullName>
    </submittedName>
</protein>
<accession>A0ABV8JLI5</accession>
<keyword evidence="2" id="KW-0547">Nucleotide-binding</keyword>
<name>A0ABV8JLI5_9BACL</name>
<dbReference type="InterPro" id="IPR047795">
    <property type="entry name" value="Put_SteA-like"/>
</dbReference>
<organism evidence="6 7">
    <name type="scientific">Salinithrix halophila</name>
    <dbReference type="NCBI Taxonomy" id="1485204"/>
    <lineage>
        <taxon>Bacteria</taxon>
        <taxon>Bacillati</taxon>
        <taxon>Bacillota</taxon>
        <taxon>Bacilli</taxon>
        <taxon>Bacillales</taxon>
        <taxon>Thermoactinomycetaceae</taxon>
        <taxon>Salinithrix</taxon>
    </lineage>
</organism>
<dbReference type="InterPro" id="IPR036759">
    <property type="entry name" value="TPK_catalytic_sf"/>
</dbReference>
<evidence type="ECO:0000256" key="1">
    <source>
        <dbReference type="ARBA" id="ARBA00022679"/>
    </source>
</evidence>
<sequence length="392" mass="43432">MKGRELMLSGSFFGREKTCRGKAVIDRRTKRLLSRILPGEIAVINHRDLDEVAAEGLVRKRVKAVINASPTLSGEYPAAGATRLVEAGIPILDRVGEKVLKELREGEPIELKGESLLRMKDGCWEEMAKGELLDAIRLEEQLSRARDRLEERLKPFIRNTLRYAGQEESFVTTRLDVPTLRVPLRGKDVVVVVRGAGYREDLTAIRSYIREVDPVLIGVDGGADALLERGWTPDLIVGDMDSVSDQALLSGAEIIVHAYPDGHSPGQKRVESLGLAPHVLPAAGTSEDLAMLMAFEEGAELIVAVGSHSHMIDFLEKGRKGMASTILVRMKVGTRLVDAKGVSRLYQKDVRAREIAWLGAAALFPLVSFALVNPKFLHLFRLFWLYLRILFP</sequence>
<dbReference type="InterPro" id="IPR022215">
    <property type="entry name" value="SteA-like_C"/>
</dbReference>
<evidence type="ECO:0000256" key="3">
    <source>
        <dbReference type="ARBA" id="ARBA00022777"/>
    </source>
</evidence>
<proteinExistence type="predicted"/>
<dbReference type="EMBL" id="JBHSAP010000018">
    <property type="protein sequence ID" value="MFC4078204.1"/>
    <property type="molecule type" value="Genomic_DNA"/>
</dbReference>
<evidence type="ECO:0000256" key="4">
    <source>
        <dbReference type="ARBA" id="ARBA00022840"/>
    </source>
</evidence>
<evidence type="ECO:0000259" key="5">
    <source>
        <dbReference type="Pfam" id="PF12555"/>
    </source>
</evidence>
<dbReference type="NCBIfam" id="NF040608">
    <property type="entry name" value="division_SteA"/>
    <property type="match status" value="1"/>
</dbReference>
<keyword evidence="4" id="KW-0067">ATP-binding</keyword>
<keyword evidence="7" id="KW-1185">Reference proteome</keyword>
<evidence type="ECO:0000256" key="2">
    <source>
        <dbReference type="ARBA" id="ARBA00022741"/>
    </source>
</evidence>
<evidence type="ECO:0000313" key="6">
    <source>
        <dbReference type="EMBL" id="MFC4078204.1"/>
    </source>
</evidence>
<keyword evidence="3" id="KW-0418">Kinase</keyword>
<keyword evidence="1" id="KW-0808">Transferase</keyword>